<accession>A0AA48M192</accession>
<sequence>MNCTGLAPVATKKAREDRREISRGTVALAMLPSREEMGAHYAGLGERIDGIVQAAEKAGSLAVAVQGLNSLRQNLDSISKLAGHMGGAPQVNVGVHVNISAGEIAAELSKMLRGANAKVIEAALDEEG</sequence>
<proteinExistence type="predicted"/>
<dbReference type="EMBL" id="OY288114">
    <property type="protein sequence ID" value="CAJ0879434.1"/>
    <property type="molecule type" value="Genomic_DNA"/>
</dbReference>
<protein>
    <submittedName>
        <fullName evidence="1">Uncharacterized protein</fullName>
    </submittedName>
</protein>
<name>A0AA48M192_9ZZZZ</name>
<evidence type="ECO:0000313" key="1">
    <source>
        <dbReference type="EMBL" id="CAJ0879434.1"/>
    </source>
</evidence>
<dbReference type="AlphaFoldDB" id="A0AA48M192"/>
<reference evidence="1" key="1">
    <citation type="submission" date="2023-07" db="EMBL/GenBank/DDBJ databases">
        <authorList>
            <person name="Pelsma A.J. K."/>
        </authorList>
    </citation>
    <scope>NUCLEOTIDE SEQUENCE</scope>
</reference>
<organism evidence="1">
    <name type="scientific">freshwater sediment metagenome</name>
    <dbReference type="NCBI Taxonomy" id="556182"/>
    <lineage>
        <taxon>unclassified sequences</taxon>
        <taxon>metagenomes</taxon>
        <taxon>ecological metagenomes</taxon>
    </lineage>
</organism>
<gene>
    <name evidence="1" type="ORF">AMST5_03060</name>
</gene>